<dbReference type="Proteomes" id="UP001597295">
    <property type="component" value="Unassembled WGS sequence"/>
</dbReference>
<feature type="domain" description="Fatty acid desaturase" evidence="3">
    <location>
        <begin position="40"/>
        <end position="272"/>
    </location>
</feature>
<name>A0ABW5DRV5_9PROT</name>
<gene>
    <name evidence="4" type="ORF">ACFSM5_13305</name>
</gene>
<keyword evidence="5" id="KW-1185">Reference proteome</keyword>
<dbReference type="InterPro" id="IPR005804">
    <property type="entry name" value="FA_desaturase_dom"/>
</dbReference>
<protein>
    <submittedName>
        <fullName evidence="4">Fatty acid desaturase</fullName>
        <ecNumber evidence="4">1.14.19.-</ecNumber>
    </submittedName>
</protein>
<evidence type="ECO:0000259" key="3">
    <source>
        <dbReference type="Pfam" id="PF00487"/>
    </source>
</evidence>
<comment type="caution">
    <text evidence="4">The sequence shown here is derived from an EMBL/GenBank/DDBJ whole genome shotgun (WGS) entry which is preliminary data.</text>
</comment>
<sequence>MARQRKNRGIVRQWELPTWGLIVAIYGGWGLLTFFWNQLPWPVLLAAGAWLVAWHMSLQHEVLHGHPTKNQWINDAIGYPPLSFWLPYRLYRDSHLAHHNDTRLTDPLDDPESQYVTAEAYERLGPLGRILRDVYNTLPGRLLIGPGWSIGRFLIAEARLVLAGWTGRRGIWLRHMLGVIAVGAWLVLVCDVPLWQYLMLAVYPGYALALIRSFAEHRAADEPDHRTAIVENTPVFGLLFLHNNLHVVHHDRPCLPWYAIPAAYRESREAVLIKNQGLVYDGYTDVARRYFLTRHHHPLHPAYRPLPQHGGASEAEALRTSL</sequence>
<evidence type="ECO:0000256" key="2">
    <source>
        <dbReference type="SAM" id="Phobius"/>
    </source>
</evidence>
<keyword evidence="2" id="KW-0472">Membrane</keyword>
<feature type="transmembrane region" description="Helical" evidence="2">
    <location>
        <begin position="41"/>
        <end position="58"/>
    </location>
</feature>
<evidence type="ECO:0000313" key="4">
    <source>
        <dbReference type="EMBL" id="MFD2263873.1"/>
    </source>
</evidence>
<dbReference type="GO" id="GO:0016491">
    <property type="term" value="F:oxidoreductase activity"/>
    <property type="evidence" value="ECO:0007669"/>
    <property type="project" value="UniProtKB-KW"/>
</dbReference>
<feature type="transmembrane region" description="Helical" evidence="2">
    <location>
        <begin position="171"/>
        <end position="188"/>
    </location>
</feature>
<feature type="region of interest" description="Disordered" evidence="1">
    <location>
        <begin position="302"/>
        <end position="322"/>
    </location>
</feature>
<dbReference type="RefSeq" id="WP_379876916.1">
    <property type="nucleotide sequence ID" value="NZ_JBHUIP010000012.1"/>
</dbReference>
<keyword evidence="4" id="KW-0560">Oxidoreductase</keyword>
<accession>A0ABW5DRV5</accession>
<dbReference type="EMBL" id="JBHUIP010000012">
    <property type="protein sequence ID" value="MFD2263873.1"/>
    <property type="molecule type" value="Genomic_DNA"/>
</dbReference>
<reference evidence="5" key="1">
    <citation type="journal article" date="2019" name="Int. J. Syst. Evol. Microbiol.">
        <title>The Global Catalogue of Microorganisms (GCM) 10K type strain sequencing project: providing services to taxonomists for standard genome sequencing and annotation.</title>
        <authorList>
            <consortium name="The Broad Institute Genomics Platform"/>
            <consortium name="The Broad Institute Genome Sequencing Center for Infectious Disease"/>
            <person name="Wu L."/>
            <person name="Ma J."/>
        </authorList>
    </citation>
    <scope>NUCLEOTIDE SEQUENCE [LARGE SCALE GENOMIC DNA]</scope>
    <source>
        <strain evidence="5">CGMCC 1.19062</strain>
    </source>
</reference>
<keyword evidence="2" id="KW-0812">Transmembrane</keyword>
<feature type="transmembrane region" description="Helical" evidence="2">
    <location>
        <begin position="16"/>
        <end position="35"/>
    </location>
</feature>
<evidence type="ECO:0000313" key="5">
    <source>
        <dbReference type="Proteomes" id="UP001597295"/>
    </source>
</evidence>
<keyword evidence="2" id="KW-1133">Transmembrane helix</keyword>
<organism evidence="4 5">
    <name type="scientific">Lacibacterium aquatile</name>
    <dbReference type="NCBI Taxonomy" id="1168082"/>
    <lineage>
        <taxon>Bacteria</taxon>
        <taxon>Pseudomonadati</taxon>
        <taxon>Pseudomonadota</taxon>
        <taxon>Alphaproteobacteria</taxon>
        <taxon>Rhodospirillales</taxon>
        <taxon>Rhodospirillaceae</taxon>
    </lineage>
</organism>
<dbReference type="EC" id="1.14.19.-" evidence="4"/>
<evidence type="ECO:0000256" key="1">
    <source>
        <dbReference type="SAM" id="MobiDB-lite"/>
    </source>
</evidence>
<dbReference type="Pfam" id="PF00487">
    <property type="entry name" value="FA_desaturase"/>
    <property type="match status" value="1"/>
</dbReference>
<proteinExistence type="predicted"/>